<dbReference type="Proteomes" id="UP000289340">
    <property type="component" value="Chromosome 18"/>
</dbReference>
<feature type="domain" description="Ataxin-10" evidence="3">
    <location>
        <begin position="396"/>
        <end position="489"/>
    </location>
</feature>
<evidence type="ECO:0000256" key="2">
    <source>
        <dbReference type="ARBA" id="ARBA00023306"/>
    </source>
</evidence>
<sequence length="498" mass="55551">MGGDTAFLEHPISEDTLQLLFEASNSSNMEKSLEILIQNAKSDSGRLELASKRILPAVLNIVHSLTHASHHHHHQHNHILCLSFKLLRNLCAGEAANQDSFLELDGVAVVCSVLRSEAACSGPDHGLVRWGLQVLANVSLAGKQHQCAIWEELYLDGFVSLARLHTKETCDPLCMVIYTCCDGNPEWFKRLSSEDGWFVMAEIVRTASSASFGEDWLKLLLSRICLEESQLPVLFSKLQFADVPKVEVAESKDDHFSFEQAFLLRILSEILNERHKDVTVSKDVALFVFGIFKNSIGVLEHATRGKSGLPSGFVGVDVLGYSLTILRDICAQDGVRGNTEDSNDVVDALLSYGLIELLLYLLEALEPPAIIRRGLKQCENQDGASCSFKPCPYKGFRRDIVALIGNCVYRRKHAQDEIRHRNGILLLLQQCVTDEDNPFLREWGIWSVRNMLEGNDENQKVVAELEIQGSADVPEITSLGLRVEVDQRTRRAKLVNIP</sequence>
<dbReference type="Pfam" id="PF09759">
    <property type="entry name" value="Atx10homo_assoc"/>
    <property type="match status" value="1"/>
</dbReference>
<accession>A0A445FWC3</accession>
<keyword evidence="2" id="KW-0131">Cell cycle</keyword>
<dbReference type="InterPro" id="IPR011989">
    <property type="entry name" value="ARM-like"/>
</dbReference>
<dbReference type="PANTHER" id="PTHR13255">
    <property type="entry name" value="ATAXIN-10"/>
    <property type="match status" value="1"/>
</dbReference>
<dbReference type="EMBL" id="QZWG01000018">
    <property type="protein sequence ID" value="RZB53073.1"/>
    <property type="molecule type" value="Genomic_DNA"/>
</dbReference>
<dbReference type="AlphaFoldDB" id="A0A445FWC3"/>
<dbReference type="GO" id="GO:0051301">
    <property type="term" value="P:cell division"/>
    <property type="evidence" value="ECO:0007669"/>
    <property type="project" value="UniProtKB-KW"/>
</dbReference>
<dbReference type="Gene3D" id="1.25.10.10">
    <property type="entry name" value="Leucine-rich Repeat Variant"/>
    <property type="match status" value="2"/>
</dbReference>
<dbReference type="GO" id="GO:0005829">
    <property type="term" value="C:cytosol"/>
    <property type="evidence" value="ECO:0007669"/>
    <property type="project" value="TreeGrafter"/>
</dbReference>
<proteinExistence type="predicted"/>
<dbReference type="SUPFAM" id="SSF48371">
    <property type="entry name" value="ARM repeat"/>
    <property type="match status" value="1"/>
</dbReference>
<dbReference type="InterPro" id="IPR019156">
    <property type="entry name" value="Ataxin-10_domain"/>
</dbReference>
<evidence type="ECO:0000313" key="5">
    <source>
        <dbReference type="Proteomes" id="UP000289340"/>
    </source>
</evidence>
<comment type="caution">
    <text evidence="4">The sequence shown here is derived from an EMBL/GenBank/DDBJ whole genome shotgun (WGS) entry which is preliminary data.</text>
</comment>
<protein>
    <submittedName>
        <fullName evidence="4">Ataxin-10</fullName>
    </submittedName>
</protein>
<dbReference type="GO" id="GO:0009793">
    <property type="term" value="P:embryo development ending in seed dormancy"/>
    <property type="evidence" value="ECO:0007669"/>
    <property type="project" value="EnsemblPlants"/>
</dbReference>
<dbReference type="InterPro" id="IPR051374">
    <property type="entry name" value="Ataxin-10/CTR86_families"/>
</dbReference>
<gene>
    <name evidence="4" type="ORF">D0Y65_049213</name>
</gene>
<name>A0A445FWC3_GLYSO</name>
<reference evidence="4 5" key="1">
    <citation type="submission" date="2018-09" db="EMBL/GenBank/DDBJ databases">
        <title>A high-quality reference genome of wild soybean provides a powerful tool to mine soybean genomes.</title>
        <authorList>
            <person name="Xie M."/>
            <person name="Chung C.Y.L."/>
            <person name="Li M.-W."/>
            <person name="Wong F.-L."/>
            <person name="Chan T.-F."/>
            <person name="Lam H.-M."/>
        </authorList>
    </citation>
    <scope>NUCLEOTIDE SEQUENCE [LARGE SCALE GENOMIC DNA]</scope>
    <source>
        <strain evidence="5">cv. W05</strain>
        <tissue evidence="4">Hypocotyl of etiolated seedlings</tissue>
    </source>
</reference>
<dbReference type="InterPro" id="IPR016024">
    <property type="entry name" value="ARM-type_fold"/>
</dbReference>
<dbReference type="Gramene" id="XM_028359686.1">
    <property type="protein sequence ID" value="XP_028215487.1"/>
    <property type="gene ID" value="LOC114397582"/>
</dbReference>
<evidence type="ECO:0000313" key="4">
    <source>
        <dbReference type="EMBL" id="RZB53073.1"/>
    </source>
</evidence>
<evidence type="ECO:0000256" key="1">
    <source>
        <dbReference type="ARBA" id="ARBA00022618"/>
    </source>
</evidence>
<evidence type="ECO:0000259" key="3">
    <source>
        <dbReference type="Pfam" id="PF09759"/>
    </source>
</evidence>
<keyword evidence="1" id="KW-0132">Cell division</keyword>
<organism evidence="4 5">
    <name type="scientific">Glycine soja</name>
    <name type="common">Wild soybean</name>
    <dbReference type="NCBI Taxonomy" id="3848"/>
    <lineage>
        <taxon>Eukaryota</taxon>
        <taxon>Viridiplantae</taxon>
        <taxon>Streptophyta</taxon>
        <taxon>Embryophyta</taxon>
        <taxon>Tracheophyta</taxon>
        <taxon>Spermatophyta</taxon>
        <taxon>Magnoliopsida</taxon>
        <taxon>eudicotyledons</taxon>
        <taxon>Gunneridae</taxon>
        <taxon>Pentapetalae</taxon>
        <taxon>rosids</taxon>
        <taxon>fabids</taxon>
        <taxon>Fabales</taxon>
        <taxon>Fabaceae</taxon>
        <taxon>Papilionoideae</taxon>
        <taxon>50 kb inversion clade</taxon>
        <taxon>NPAAA clade</taxon>
        <taxon>indigoferoid/millettioid clade</taxon>
        <taxon>Phaseoleae</taxon>
        <taxon>Glycine</taxon>
        <taxon>Glycine subgen. Soja</taxon>
    </lineage>
</organism>
<dbReference type="PANTHER" id="PTHR13255:SF0">
    <property type="entry name" value="ATAXIN-10"/>
    <property type="match status" value="1"/>
</dbReference>
<keyword evidence="5" id="KW-1185">Reference proteome</keyword>